<feature type="region of interest" description="Disordered" evidence="1">
    <location>
        <begin position="137"/>
        <end position="223"/>
    </location>
</feature>
<evidence type="ECO:0000313" key="4">
    <source>
        <dbReference type="Proteomes" id="UP001180020"/>
    </source>
</evidence>
<dbReference type="PANTHER" id="PTHR33318">
    <property type="entry name" value="ASPARTYL/GLUTAMYL-TRNA(ASN/GLN) AMIDOTRANSFERASE SUBUNIT"/>
    <property type="match status" value="1"/>
</dbReference>
<sequence>MKNKVFLIDRDLLSFFVPLSPFFAGILDSFMGCFFGCFRFKDRNGVHRGKLSEDIASKDRDVIPSNNQLGSFFLREDCSGDAGEADRELRKQAKFLMSCGALLETPEELREASEKIVLTRNGTGSSFKELQLDKLPAPLPAHSDSQSHESGGCISEEPQNSSEVDRTHSPGNRPAMHNTEKSVQSEYSNAENDYQSDMIPSRISPSEADHQIRQPQLKQSPFPTPLKLTDQMQTPGTVNPTNMEGIATARNAGVRTQYVYPVLKPVQNTSQWKALSERVDSSQQSEDASPEYARPVKEMNLDDSIPATPTTAHDITHSDNGEQIQHKSMAVEASLSQWLRPVTANDDRNHNNKPFSRENSRSSKSPQGDRPIIGTVFAHWSDKEPSPISPKEWDGNGIPNSTNKYKEDQKVSWHATPFEVRLEKALSDEKLFPTRKPIEFDESEETDTAASFPSSQPIPHLKHT</sequence>
<protein>
    <recommendedName>
        <fullName evidence="5">Protein JASON-like</fullName>
    </recommendedName>
</protein>
<keyword evidence="2" id="KW-0812">Transmembrane</keyword>
<dbReference type="PANTHER" id="PTHR33318:SF7">
    <property type="entry name" value="PROTEIN JASON"/>
    <property type="match status" value="1"/>
</dbReference>
<comment type="caution">
    <text evidence="3">The sequence shown here is derived from an EMBL/GenBank/DDBJ whole genome shotgun (WGS) entry which is preliminary data.</text>
</comment>
<feature type="region of interest" description="Disordered" evidence="1">
    <location>
        <begin position="343"/>
        <end position="411"/>
    </location>
</feature>
<proteinExistence type="predicted"/>
<evidence type="ECO:0008006" key="5">
    <source>
        <dbReference type="Google" id="ProtNLM"/>
    </source>
</evidence>
<dbReference type="InterPro" id="IPR039300">
    <property type="entry name" value="JASON"/>
</dbReference>
<feature type="compositionally biased region" description="Polar residues" evidence="1">
    <location>
        <begin position="448"/>
        <end position="457"/>
    </location>
</feature>
<evidence type="ECO:0000256" key="2">
    <source>
        <dbReference type="SAM" id="Phobius"/>
    </source>
</evidence>
<reference evidence="3" key="1">
    <citation type="journal article" date="2023" name="Nat. Commun.">
        <title>Diploid and tetraploid genomes of Acorus and the evolution of monocots.</title>
        <authorList>
            <person name="Ma L."/>
            <person name="Liu K.W."/>
            <person name="Li Z."/>
            <person name="Hsiao Y.Y."/>
            <person name="Qi Y."/>
            <person name="Fu T."/>
            <person name="Tang G.D."/>
            <person name="Zhang D."/>
            <person name="Sun W.H."/>
            <person name="Liu D.K."/>
            <person name="Li Y."/>
            <person name="Chen G.Z."/>
            <person name="Liu X.D."/>
            <person name="Liao X.Y."/>
            <person name="Jiang Y.T."/>
            <person name="Yu X."/>
            <person name="Hao Y."/>
            <person name="Huang J."/>
            <person name="Zhao X.W."/>
            <person name="Ke S."/>
            <person name="Chen Y.Y."/>
            <person name="Wu W.L."/>
            <person name="Hsu J.L."/>
            <person name="Lin Y.F."/>
            <person name="Huang M.D."/>
            <person name="Li C.Y."/>
            <person name="Huang L."/>
            <person name="Wang Z.W."/>
            <person name="Zhao X."/>
            <person name="Zhong W.Y."/>
            <person name="Peng D.H."/>
            <person name="Ahmad S."/>
            <person name="Lan S."/>
            <person name="Zhang J.S."/>
            <person name="Tsai W.C."/>
            <person name="Van de Peer Y."/>
            <person name="Liu Z.J."/>
        </authorList>
    </citation>
    <scope>NUCLEOTIDE SEQUENCE</scope>
    <source>
        <strain evidence="3">CP</strain>
    </source>
</reference>
<dbReference type="GO" id="GO:0007142">
    <property type="term" value="P:male meiosis II"/>
    <property type="evidence" value="ECO:0007669"/>
    <property type="project" value="InterPro"/>
</dbReference>
<dbReference type="Proteomes" id="UP001180020">
    <property type="component" value="Unassembled WGS sequence"/>
</dbReference>
<evidence type="ECO:0000313" key="3">
    <source>
        <dbReference type="EMBL" id="KAK1304746.1"/>
    </source>
</evidence>
<accession>A0AAV9DSR5</accession>
<feature type="compositionally biased region" description="Basic and acidic residues" evidence="1">
    <location>
        <begin position="345"/>
        <end position="361"/>
    </location>
</feature>
<gene>
    <name evidence="3" type="ORF">QJS10_CPB11g01500</name>
</gene>
<feature type="transmembrane region" description="Helical" evidence="2">
    <location>
        <begin position="12"/>
        <end position="38"/>
    </location>
</feature>
<dbReference type="EMBL" id="JAUJYO010000011">
    <property type="protein sequence ID" value="KAK1304746.1"/>
    <property type="molecule type" value="Genomic_DNA"/>
</dbReference>
<keyword evidence="2" id="KW-0472">Membrane</keyword>
<reference evidence="3" key="2">
    <citation type="submission" date="2023-06" db="EMBL/GenBank/DDBJ databases">
        <authorList>
            <person name="Ma L."/>
            <person name="Liu K.-W."/>
            <person name="Li Z."/>
            <person name="Hsiao Y.-Y."/>
            <person name="Qi Y."/>
            <person name="Fu T."/>
            <person name="Tang G."/>
            <person name="Zhang D."/>
            <person name="Sun W.-H."/>
            <person name="Liu D.-K."/>
            <person name="Li Y."/>
            <person name="Chen G.-Z."/>
            <person name="Liu X.-D."/>
            <person name="Liao X.-Y."/>
            <person name="Jiang Y.-T."/>
            <person name="Yu X."/>
            <person name="Hao Y."/>
            <person name="Huang J."/>
            <person name="Zhao X.-W."/>
            <person name="Ke S."/>
            <person name="Chen Y.-Y."/>
            <person name="Wu W.-L."/>
            <person name="Hsu J.-L."/>
            <person name="Lin Y.-F."/>
            <person name="Huang M.-D."/>
            <person name="Li C.-Y."/>
            <person name="Huang L."/>
            <person name="Wang Z.-W."/>
            <person name="Zhao X."/>
            <person name="Zhong W.-Y."/>
            <person name="Peng D.-H."/>
            <person name="Ahmad S."/>
            <person name="Lan S."/>
            <person name="Zhang J.-S."/>
            <person name="Tsai W.-C."/>
            <person name="Van De Peer Y."/>
            <person name="Liu Z.-J."/>
        </authorList>
    </citation>
    <scope>NUCLEOTIDE SEQUENCE</scope>
    <source>
        <strain evidence="3">CP</strain>
        <tissue evidence="3">Leaves</tissue>
    </source>
</reference>
<feature type="region of interest" description="Disordered" evidence="1">
    <location>
        <begin position="274"/>
        <end position="322"/>
    </location>
</feature>
<evidence type="ECO:0000256" key="1">
    <source>
        <dbReference type="SAM" id="MobiDB-lite"/>
    </source>
</evidence>
<feature type="compositionally biased region" description="Polar residues" evidence="1">
    <location>
        <begin position="181"/>
        <end position="195"/>
    </location>
</feature>
<feature type="region of interest" description="Disordered" evidence="1">
    <location>
        <begin position="431"/>
        <end position="464"/>
    </location>
</feature>
<keyword evidence="4" id="KW-1185">Reference proteome</keyword>
<keyword evidence="2" id="KW-1133">Transmembrane helix</keyword>
<name>A0AAV9DSR5_ACOCL</name>
<dbReference type="AlphaFoldDB" id="A0AAV9DSR5"/>
<organism evidence="3 4">
    <name type="scientific">Acorus calamus</name>
    <name type="common">Sweet flag</name>
    <dbReference type="NCBI Taxonomy" id="4465"/>
    <lineage>
        <taxon>Eukaryota</taxon>
        <taxon>Viridiplantae</taxon>
        <taxon>Streptophyta</taxon>
        <taxon>Embryophyta</taxon>
        <taxon>Tracheophyta</taxon>
        <taxon>Spermatophyta</taxon>
        <taxon>Magnoliopsida</taxon>
        <taxon>Liliopsida</taxon>
        <taxon>Acoraceae</taxon>
        <taxon>Acorus</taxon>
    </lineage>
</organism>